<keyword evidence="7" id="KW-0520">NAD</keyword>
<dbReference type="PANTHER" id="PTHR39321:SF3">
    <property type="entry name" value="PHOSPHOPANTETHEINE ADENYLYLTRANSFERASE"/>
    <property type="match status" value="1"/>
</dbReference>
<gene>
    <name evidence="9" type="ORF">METZ01_LOCUS439135</name>
</gene>
<evidence type="ECO:0000256" key="2">
    <source>
        <dbReference type="ARBA" id="ARBA00022642"/>
    </source>
</evidence>
<evidence type="ECO:0000256" key="5">
    <source>
        <dbReference type="ARBA" id="ARBA00022741"/>
    </source>
</evidence>
<keyword evidence="5" id="KW-0547">Nucleotide-binding</keyword>
<feature type="non-terminal residue" evidence="9">
    <location>
        <position position="67"/>
    </location>
</feature>
<protein>
    <recommendedName>
        <fullName evidence="8">Cytidyltransferase-like domain-containing protein</fullName>
    </recommendedName>
</protein>
<accession>A0A382YT57</accession>
<keyword evidence="3" id="KW-0808">Transferase</keyword>
<keyword evidence="6" id="KW-0067">ATP-binding</keyword>
<organism evidence="9">
    <name type="scientific">marine metagenome</name>
    <dbReference type="NCBI Taxonomy" id="408172"/>
    <lineage>
        <taxon>unclassified sequences</taxon>
        <taxon>metagenomes</taxon>
        <taxon>ecological metagenomes</taxon>
    </lineage>
</organism>
<dbReference type="Pfam" id="PF01467">
    <property type="entry name" value="CTP_transf_like"/>
    <property type="match status" value="1"/>
</dbReference>
<comment type="pathway">
    <text evidence="1">Cofactor biosynthesis; NAD(+) biosynthesis.</text>
</comment>
<dbReference type="InterPro" id="IPR005248">
    <property type="entry name" value="NadD/NMNAT"/>
</dbReference>
<sequence length="67" mass="7229">MAAQRIGLFGGSFDPVHLGHTMVARAALAEVELDRLFIIPTAQSPFQPEQSPAPAADRLAWLRLAFG</sequence>
<keyword evidence="2" id="KW-0662">Pyridine nucleotide biosynthesis</keyword>
<dbReference type="InterPro" id="IPR004821">
    <property type="entry name" value="Cyt_trans-like"/>
</dbReference>
<evidence type="ECO:0000256" key="6">
    <source>
        <dbReference type="ARBA" id="ARBA00022840"/>
    </source>
</evidence>
<keyword evidence="4" id="KW-0548">Nucleotidyltransferase</keyword>
<evidence type="ECO:0000313" key="9">
    <source>
        <dbReference type="EMBL" id="SVD86281.1"/>
    </source>
</evidence>
<reference evidence="9" key="1">
    <citation type="submission" date="2018-05" db="EMBL/GenBank/DDBJ databases">
        <authorList>
            <person name="Lanie J.A."/>
            <person name="Ng W.-L."/>
            <person name="Kazmierczak K.M."/>
            <person name="Andrzejewski T.M."/>
            <person name="Davidsen T.M."/>
            <person name="Wayne K.J."/>
            <person name="Tettelin H."/>
            <person name="Glass J.I."/>
            <person name="Rusch D."/>
            <person name="Podicherti R."/>
            <person name="Tsui H.-C.T."/>
            <person name="Winkler M.E."/>
        </authorList>
    </citation>
    <scope>NUCLEOTIDE SEQUENCE</scope>
</reference>
<dbReference type="EMBL" id="UINC01178235">
    <property type="protein sequence ID" value="SVD86281.1"/>
    <property type="molecule type" value="Genomic_DNA"/>
</dbReference>
<dbReference type="GO" id="GO:0009435">
    <property type="term" value="P:NAD+ biosynthetic process"/>
    <property type="evidence" value="ECO:0007669"/>
    <property type="project" value="InterPro"/>
</dbReference>
<dbReference type="Gene3D" id="3.40.50.620">
    <property type="entry name" value="HUPs"/>
    <property type="match status" value="1"/>
</dbReference>
<proteinExistence type="predicted"/>
<dbReference type="GO" id="GO:0005524">
    <property type="term" value="F:ATP binding"/>
    <property type="evidence" value="ECO:0007669"/>
    <property type="project" value="UniProtKB-KW"/>
</dbReference>
<evidence type="ECO:0000256" key="1">
    <source>
        <dbReference type="ARBA" id="ARBA00004790"/>
    </source>
</evidence>
<dbReference type="InterPro" id="IPR014729">
    <property type="entry name" value="Rossmann-like_a/b/a_fold"/>
</dbReference>
<feature type="domain" description="Cytidyltransferase-like" evidence="8">
    <location>
        <begin position="8"/>
        <end position="65"/>
    </location>
</feature>
<dbReference type="GO" id="GO:0070566">
    <property type="term" value="F:adenylyltransferase activity"/>
    <property type="evidence" value="ECO:0007669"/>
    <property type="project" value="UniProtKB-ARBA"/>
</dbReference>
<evidence type="ECO:0000256" key="4">
    <source>
        <dbReference type="ARBA" id="ARBA00022695"/>
    </source>
</evidence>
<evidence type="ECO:0000256" key="7">
    <source>
        <dbReference type="ARBA" id="ARBA00023027"/>
    </source>
</evidence>
<name>A0A382YT57_9ZZZZ</name>
<dbReference type="AlphaFoldDB" id="A0A382YT57"/>
<dbReference type="SUPFAM" id="SSF52374">
    <property type="entry name" value="Nucleotidylyl transferase"/>
    <property type="match status" value="1"/>
</dbReference>
<dbReference type="PANTHER" id="PTHR39321">
    <property type="entry name" value="NICOTINATE-NUCLEOTIDE ADENYLYLTRANSFERASE-RELATED"/>
    <property type="match status" value="1"/>
</dbReference>
<evidence type="ECO:0000259" key="8">
    <source>
        <dbReference type="Pfam" id="PF01467"/>
    </source>
</evidence>
<evidence type="ECO:0000256" key="3">
    <source>
        <dbReference type="ARBA" id="ARBA00022679"/>
    </source>
</evidence>
<dbReference type="NCBIfam" id="TIGR00125">
    <property type="entry name" value="cyt_tran_rel"/>
    <property type="match status" value="1"/>
</dbReference>